<protein>
    <recommendedName>
        <fullName evidence="2">Reverse transcriptase domain-containing protein</fullName>
    </recommendedName>
</protein>
<evidence type="ECO:0000313" key="1">
    <source>
        <dbReference type="EMBL" id="GEX21533.1"/>
    </source>
</evidence>
<gene>
    <name evidence="1" type="ORF">Tci_293508</name>
</gene>
<organism evidence="1">
    <name type="scientific">Tanacetum cinerariifolium</name>
    <name type="common">Dalmatian daisy</name>
    <name type="synonym">Chrysanthemum cinerariifolium</name>
    <dbReference type="NCBI Taxonomy" id="118510"/>
    <lineage>
        <taxon>Eukaryota</taxon>
        <taxon>Viridiplantae</taxon>
        <taxon>Streptophyta</taxon>
        <taxon>Embryophyta</taxon>
        <taxon>Tracheophyta</taxon>
        <taxon>Spermatophyta</taxon>
        <taxon>Magnoliopsida</taxon>
        <taxon>eudicotyledons</taxon>
        <taxon>Gunneridae</taxon>
        <taxon>Pentapetalae</taxon>
        <taxon>asterids</taxon>
        <taxon>campanulids</taxon>
        <taxon>Asterales</taxon>
        <taxon>Asteraceae</taxon>
        <taxon>Asteroideae</taxon>
        <taxon>Anthemideae</taxon>
        <taxon>Anthemidinae</taxon>
        <taxon>Tanacetum</taxon>
    </lineage>
</organism>
<sequence length="307" mass="35316">MPKVLTQAWDKFFEIQHAQPEDIHELLRKLIEDLQIINEELVEYINSSSWNRPAFYDDDDDEYSIQVSEFLKKSPIAITPVLQTEDPKNSLSMGDKYLSIILETKSDEVIKSSVEDLVPIPSESEGILDNMCDVPFSDKNHFDDESDLIKYLLTRDTLIVYSSKIDSLLEEFADELVHIDPIPSGINETDSDLKDEIRFIKNDSLPLLEFESFHFDLYDDPSSSRPSEKPPDDGGILTTKVVDDISDNSTLELDVHVLIVFPSLPTLYLSHWGFKVFQLVNNYESPMMIYGENIPRLDVPFFHFYPP</sequence>
<evidence type="ECO:0008006" key="2">
    <source>
        <dbReference type="Google" id="ProtNLM"/>
    </source>
</evidence>
<dbReference type="EMBL" id="BKCJ010095665">
    <property type="protein sequence ID" value="GEX21533.1"/>
    <property type="molecule type" value="Genomic_DNA"/>
</dbReference>
<dbReference type="AlphaFoldDB" id="A0A699H328"/>
<comment type="caution">
    <text evidence="1">The sequence shown here is derived from an EMBL/GenBank/DDBJ whole genome shotgun (WGS) entry which is preliminary data.</text>
</comment>
<proteinExistence type="predicted"/>
<accession>A0A699H328</accession>
<name>A0A699H328_TANCI</name>
<reference evidence="1" key="1">
    <citation type="journal article" date="2019" name="Sci. Rep.">
        <title>Draft genome of Tanacetum cinerariifolium, the natural source of mosquito coil.</title>
        <authorList>
            <person name="Yamashiro T."/>
            <person name="Shiraishi A."/>
            <person name="Satake H."/>
            <person name="Nakayama K."/>
        </authorList>
    </citation>
    <scope>NUCLEOTIDE SEQUENCE</scope>
</reference>